<proteinExistence type="predicted"/>
<name>A0A1M4ZH65_9CLOT</name>
<dbReference type="InterPro" id="IPR005039">
    <property type="entry name" value="Ant_C"/>
</dbReference>
<dbReference type="Proteomes" id="UP000184423">
    <property type="component" value="Unassembled WGS sequence"/>
</dbReference>
<dbReference type="Pfam" id="PF03374">
    <property type="entry name" value="ANT"/>
    <property type="match status" value="1"/>
</dbReference>
<keyword evidence="3" id="KW-1185">Reference proteome</keyword>
<dbReference type="GO" id="GO:0003677">
    <property type="term" value="F:DNA binding"/>
    <property type="evidence" value="ECO:0007669"/>
    <property type="project" value="InterPro"/>
</dbReference>
<dbReference type="SMART" id="SM01040">
    <property type="entry name" value="Bro-N"/>
    <property type="match status" value="1"/>
</dbReference>
<dbReference type="PANTHER" id="PTHR36180:SF2">
    <property type="entry name" value="BRO FAMILY PROTEIN"/>
    <property type="match status" value="1"/>
</dbReference>
<dbReference type="InterPro" id="IPR003497">
    <property type="entry name" value="BRO_N_domain"/>
</dbReference>
<dbReference type="AlphaFoldDB" id="A0A1M4ZH65"/>
<dbReference type="PROSITE" id="PS51750">
    <property type="entry name" value="BRO_N"/>
    <property type="match status" value="1"/>
</dbReference>
<accession>A0A1M4ZH65</accession>
<evidence type="ECO:0000313" key="2">
    <source>
        <dbReference type="EMBL" id="SHF17298.1"/>
    </source>
</evidence>
<evidence type="ECO:0000313" key="3">
    <source>
        <dbReference type="Proteomes" id="UP000184423"/>
    </source>
</evidence>
<dbReference type="Pfam" id="PF02498">
    <property type="entry name" value="Bro-N"/>
    <property type="match status" value="1"/>
</dbReference>
<sequence length="241" mass="28575">MKDLKIIDEREVLGKKFRIYGTPEEPLFLAKDVAEWIEYDLSSVHKLVALVEDDEKVRKNVPTLGGEQEMWFLTEDGLYEVLMQSRKPIAKLFKKKVKEILKDIRKHGIYVTDKVLEKTLEDPDFMIELLTKYKEEKQRRLEAERINNILMHVNKTYTATEIAKELGFKSAIALNEDLEKKKIQFKQNGTWVLYSKYANRGYVEIKQEVLDNGKVIYHRRWTQLGREFLLKLYDKVEKEAM</sequence>
<dbReference type="RefSeq" id="WP_073249317.1">
    <property type="nucleotide sequence ID" value="NZ_FQVG01000039.1"/>
</dbReference>
<dbReference type="EMBL" id="FQVG01000039">
    <property type="protein sequence ID" value="SHF17298.1"/>
    <property type="molecule type" value="Genomic_DNA"/>
</dbReference>
<organism evidence="2 3">
    <name type="scientific">Caloramator proteoclasticus DSM 10124</name>
    <dbReference type="NCBI Taxonomy" id="1121262"/>
    <lineage>
        <taxon>Bacteria</taxon>
        <taxon>Bacillati</taxon>
        <taxon>Bacillota</taxon>
        <taxon>Clostridia</taxon>
        <taxon>Eubacteriales</taxon>
        <taxon>Clostridiaceae</taxon>
        <taxon>Caloramator</taxon>
    </lineage>
</organism>
<dbReference type="PANTHER" id="PTHR36180">
    <property type="entry name" value="DNA-BINDING PROTEIN-RELATED-RELATED"/>
    <property type="match status" value="1"/>
</dbReference>
<evidence type="ECO:0000259" key="1">
    <source>
        <dbReference type="PROSITE" id="PS51750"/>
    </source>
</evidence>
<feature type="domain" description="Bro-N" evidence="1">
    <location>
        <begin position="10"/>
        <end position="108"/>
    </location>
</feature>
<reference evidence="3" key="1">
    <citation type="submission" date="2016-11" db="EMBL/GenBank/DDBJ databases">
        <authorList>
            <person name="Varghese N."/>
            <person name="Submissions S."/>
        </authorList>
    </citation>
    <scope>NUCLEOTIDE SEQUENCE [LARGE SCALE GENOMIC DNA]</scope>
    <source>
        <strain evidence="3">DSM 10124</strain>
    </source>
</reference>
<protein>
    <submittedName>
        <fullName evidence="2">Prophage antirepressor</fullName>
    </submittedName>
</protein>
<gene>
    <name evidence="2" type="ORF">SAMN02746091_01925</name>
</gene>